<keyword evidence="2" id="KW-1185">Reference proteome</keyword>
<organism evidence="1 2">
    <name type="scientific">Flavobacterium frigidimaris</name>
    <dbReference type="NCBI Taxonomy" id="262320"/>
    <lineage>
        <taxon>Bacteria</taxon>
        <taxon>Pseudomonadati</taxon>
        <taxon>Bacteroidota</taxon>
        <taxon>Flavobacteriia</taxon>
        <taxon>Flavobacteriales</taxon>
        <taxon>Flavobacteriaceae</taxon>
        <taxon>Flavobacterium</taxon>
    </lineage>
</organism>
<feature type="non-terminal residue" evidence="1">
    <location>
        <position position="1"/>
    </location>
</feature>
<evidence type="ECO:0000313" key="1">
    <source>
        <dbReference type="EMBL" id="OXA74998.1"/>
    </source>
</evidence>
<accession>A0ABX4BJ88</accession>
<name>A0ABX4BJ88_FLAFR</name>
<reference evidence="1 2" key="1">
    <citation type="submission" date="2016-11" db="EMBL/GenBank/DDBJ databases">
        <title>Whole genomes of Flavobacteriaceae.</title>
        <authorList>
            <person name="Stine C."/>
            <person name="Li C."/>
            <person name="Tadesse D."/>
        </authorList>
    </citation>
    <scope>NUCLEOTIDE SEQUENCE [LARGE SCALE GENOMIC DNA]</scope>
    <source>
        <strain evidence="1 2">DSM 15937</strain>
    </source>
</reference>
<protein>
    <submittedName>
        <fullName evidence="1">Uncharacterized protein</fullName>
    </submittedName>
</protein>
<dbReference type="Proteomes" id="UP000198382">
    <property type="component" value="Unassembled WGS sequence"/>
</dbReference>
<evidence type="ECO:0000313" key="2">
    <source>
        <dbReference type="Proteomes" id="UP000198382"/>
    </source>
</evidence>
<comment type="caution">
    <text evidence="1">The sequence shown here is derived from an EMBL/GenBank/DDBJ whole genome shotgun (WGS) entry which is preliminary data.</text>
</comment>
<dbReference type="EMBL" id="MUGV01000060">
    <property type="protein sequence ID" value="OXA74998.1"/>
    <property type="molecule type" value="Genomic_DNA"/>
</dbReference>
<gene>
    <name evidence="1" type="ORF">B0A65_22775</name>
</gene>
<dbReference type="RefSeq" id="WP_207556495.1">
    <property type="nucleotide sequence ID" value="NZ_MUGV01000060.1"/>
</dbReference>
<proteinExistence type="predicted"/>
<sequence length="62" mass="7511">SYDESELNKKTKELIDEIFQLMGNFYGNEEERQKEFDSIKELELELKKNININYVLSLKDFF</sequence>